<comment type="caution">
    <text evidence="2">The sequence shown here is derived from an EMBL/GenBank/DDBJ whole genome shotgun (WGS) entry which is preliminary data.</text>
</comment>
<accession>A0AAW2K6S4</accession>
<proteinExistence type="predicted"/>
<reference evidence="2" key="2">
    <citation type="journal article" date="2024" name="Plant">
        <title>Genomic evolution and insights into agronomic trait innovations of Sesamum species.</title>
        <authorList>
            <person name="Miao H."/>
            <person name="Wang L."/>
            <person name="Qu L."/>
            <person name="Liu H."/>
            <person name="Sun Y."/>
            <person name="Le M."/>
            <person name="Wang Q."/>
            <person name="Wei S."/>
            <person name="Zheng Y."/>
            <person name="Lin W."/>
            <person name="Duan Y."/>
            <person name="Cao H."/>
            <person name="Xiong S."/>
            <person name="Wang X."/>
            <person name="Wei L."/>
            <person name="Li C."/>
            <person name="Ma Q."/>
            <person name="Ju M."/>
            <person name="Zhao R."/>
            <person name="Li G."/>
            <person name="Mu C."/>
            <person name="Tian Q."/>
            <person name="Mei H."/>
            <person name="Zhang T."/>
            <person name="Gao T."/>
            <person name="Zhang H."/>
        </authorList>
    </citation>
    <scope>NUCLEOTIDE SEQUENCE</scope>
    <source>
        <strain evidence="2">KEN8</strain>
    </source>
</reference>
<dbReference type="InterPro" id="IPR012337">
    <property type="entry name" value="RNaseH-like_sf"/>
</dbReference>
<dbReference type="GO" id="GO:0003676">
    <property type="term" value="F:nucleic acid binding"/>
    <property type="evidence" value="ECO:0007669"/>
    <property type="project" value="InterPro"/>
</dbReference>
<dbReference type="InterPro" id="IPR052929">
    <property type="entry name" value="RNase_H-like_EbsB-rel"/>
</dbReference>
<dbReference type="InterPro" id="IPR044730">
    <property type="entry name" value="RNase_H-like_dom_plant"/>
</dbReference>
<evidence type="ECO:0000313" key="2">
    <source>
        <dbReference type="EMBL" id="KAL0302385.1"/>
    </source>
</evidence>
<dbReference type="Gene3D" id="3.30.420.10">
    <property type="entry name" value="Ribonuclease H-like superfamily/Ribonuclease H"/>
    <property type="match status" value="1"/>
</dbReference>
<dbReference type="GO" id="GO:0004523">
    <property type="term" value="F:RNA-DNA hybrid ribonuclease activity"/>
    <property type="evidence" value="ECO:0007669"/>
    <property type="project" value="InterPro"/>
</dbReference>
<evidence type="ECO:0000259" key="1">
    <source>
        <dbReference type="Pfam" id="PF13456"/>
    </source>
</evidence>
<dbReference type="AlphaFoldDB" id="A0AAW2K6S4"/>
<dbReference type="PANTHER" id="PTHR47074">
    <property type="entry name" value="BNAC02G40300D PROTEIN"/>
    <property type="match status" value="1"/>
</dbReference>
<gene>
    <name evidence="2" type="ORF">Scaly_2565200</name>
</gene>
<feature type="domain" description="RNase H type-1" evidence="1">
    <location>
        <begin position="70"/>
        <end position="141"/>
    </location>
</feature>
<dbReference type="InterPro" id="IPR036397">
    <property type="entry name" value="RNaseH_sf"/>
</dbReference>
<dbReference type="InterPro" id="IPR002156">
    <property type="entry name" value="RNaseH_domain"/>
</dbReference>
<reference evidence="2" key="1">
    <citation type="submission" date="2020-06" db="EMBL/GenBank/DDBJ databases">
        <authorList>
            <person name="Li T."/>
            <person name="Hu X."/>
            <person name="Zhang T."/>
            <person name="Song X."/>
            <person name="Zhang H."/>
            <person name="Dai N."/>
            <person name="Sheng W."/>
            <person name="Hou X."/>
            <person name="Wei L."/>
        </authorList>
    </citation>
    <scope>NUCLEOTIDE SEQUENCE</scope>
    <source>
        <strain evidence="2">KEN8</strain>
        <tissue evidence="2">Leaf</tissue>
    </source>
</reference>
<dbReference type="EMBL" id="JACGWM010000571">
    <property type="protein sequence ID" value="KAL0302385.1"/>
    <property type="molecule type" value="Genomic_DNA"/>
</dbReference>
<dbReference type="Pfam" id="PF13456">
    <property type="entry name" value="RVT_3"/>
    <property type="match status" value="1"/>
</dbReference>
<protein>
    <recommendedName>
        <fullName evidence="1">RNase H type-1 domain-containing protein</fullName>
    </recommendedName>
</protein>
<dbReference type="SUPFAM" id="SSF53098">
    <property type="entry name" value="Ribonuclease H-like"/>
    <property type="match status" value="1"/>
</dbReference>
<name>A0AAW2K6S4_9LAMI</name>
<sequence>MESRKQQAVGPLLRRCCCAPVLVLSVSRSLTNLSSTIRAFSGFLDPHPNLISTPTSTRWLTPPADVVKINSDAAIFQESGNFGIGVIALDSQGQCLAWTAIRLHRTISPEVAEAWAVRITIQFAASHGWPRIVLEMDCATLHIKLEIVVQPLDLFSTIF</sequence>
<dbReference type="CDD" id="cd06222">
    <property type="entry name" value="RNase_H_like"/>
    <property type="match status" value="1"/>
</dbReference>
<dbReference type="PANTHER" id="PTHR47074:SF11">
    <property type="entry name" value="REVERSE TRANSCRIPTASE-LIKE PROTEIN"/>
    <property type="match status" value="1"/>
</dbReference>
<organism evidence="2">
    <name type="scientific">Sesamum calycinum</name>
    <dbReference type="NCBI Taxonomy" id="2727403"/>
    <lineage>
        <taxon>Eukaryota</taxon>
        <taxon>Viridiplantae</taxon>
        <taxon>Streptophyta</taxon>
        <taxon>Embryophyta</taxon>
        <taxon>Tracheophyta</taxon>
        <taxon>Spermatophyta</taxon>
        <taxon>Magnoliopsida</taxon>
        <taxon>eudicotyledons</taxon>
        <taxon>Gunneridae</taxon>
        <taxon>Pentapetalae</taxon>
        <taxon>asterids</taxon>
        <taxon>lamiids</taxon>
        <taxon>Lamiales</taxon>
        <taxon>Pedaliaceae</taxon>
        <taxon>Sesamum</taxon>
    </lineage>
</organism>